<dbReference type="SMART" id="SM00415">
    <property type="entry name" value="HSF"/>
    <property type="match status" value="1"/>
</dbReference>
<evidence type="ECO:0000256" key="1">
    <source>
        <dbReference type="ARBA" id="ARBA00004123"/>
    </source>
</evidence>
<feature type="compositionally biased region" description="Low complexity" evidence="11">
    <location>
        <begin position="126"/>
        <end position="149"/>
    </location>
</feature>
<dbReference type="FunFam" id="1.10.10.10:FF:000037">
    <property type="entry name" value="Heat stress transcription factor B-4"/>
    <property type="match status" value="1"/>
</dbReference>
<evidence type="ECO:0000259" key="12">
    <source>
        <dbReference type="SMART" id="SM00415"/>
    </source>
</evidence>
<dbReference type="GO" id="GO:0000978">
    <property type="term" value="F:RNA polymerase II cis-regulatory region sequence-specific DNA binding"/>
    <property type="evidence" value="ECO:0007669"/>
    <property type="project" value="TreeGrafter"/>
</dbReference>
<dbReference type="AlphaFoldDB" id="A0A9Q0CVD3"/>
<keyword evidence="7" id="KW-0804">Transcription</keyword>
<dbReference type="OrthoDB" id="60033at2759"/>
<evidence type="ECO:0000256" key="2">
    <source>
        <dbReference type="ARBA" id="ARBA00011233"/>
    </source>
</evidence>
<dbReference type="Pfam" id="PF00447">
    <property type="entry name" value="HSF_DNA-bind"/>
    <property type="match status" value="1"/>
</dbReference>
<comment type="subcellular location">
    <subcellularLocation>
        <location evidence="1">Nucleus</location>
    </subcellularLocation>
</comment>
<dbReference type="PANTHER" id="PTHR10015:SF285">
    <property type="entry name" value="HEAT STRESS TRANSCRIPTION FACTOR B-3"/>
    <property type="match status" value="1"/>
</dbReference>
<keyword evidence="8" id="KW-0539">Nucleus</keyword>
<dbReference type="EMBL" id="JAMQYH010000001">
    <property type="protein sequence ID" value="KAJ1700668.1"/>
    <property type="molecule type" value="Genomic_DNA"/>
</dbReference>
<dbReference type="Gene3D" id="1.10.10.10">
    <property type="entry name" value="Winged helix-like DNA-binding domain superfamily/Winged helix DNA-binding domain"/>
    <property type="match status" value="1"/>
</dbReference>
<dbReference type="InterPro" id="IPR000232">
    <property type="entry name" value="HSF_DNA-bd"/>
</dbReference>
<evidence type="ECO:0000256" key="3">
    <source>
        <dbReference type="ARBA" id="ARBA00022553"/>
    </source>
</evidence>
<evidence type="ECO:0000256" key="10">
    <source>
        <dbReference type="SAM" id="Coils"/>
    </source>
</evidence>
<organism evidence="13 14">
    <name type="scientific">Rhynchospora breviuscula</name>
    <dbReference type="NCBI Taxonomy" id="2022672"/>
    <lineage>
        <taxon>Eukaryota</taxon>
        <taxon>Viridiplantae</taxon>
        <taxon>Streptophyta</taxon>
        <taxon>Embryophyta</taxon>
        <taxon>Tracheophyta</taxon>
        <taxon>Spermatophyta</taxon>
        <taxon>Magnoliopsida</taxon>
        <taxon>Liliopsida</taxon>
        <taxon>Poales</taxon>
        <taxon>Cyperaceae</taxon>
        <taxon>Cyperoideae</taxon>
        <taxon>Rhynchosporeae</taxon>
        <taxon>Rhynchospora</taxon>
    </lineage>
</organism>
<dbReference type="PRINTS" id="PR00056">
    <property type="entry name" value="HSFDOMAIN"/>
</dbReference>
<evidence type="ECO:0000256" key="7">
    <source>
        <dbReference type="ARBA" id="ARBA00023163"/>
    </source>
</evidence>
<feature type="region of interest" description="Disordered" evidence="11">
    <location>
        <begin position="109"/>
        <end position="152"/>
    </location>
</feature>
<sequence>MGSGGGRRAVPAPFLTKTHRMVEDKETDDVISWGEDGGSFIVWKPVEFANELLPIHFKHNRFSSFVRQLNTYGFRKVMSDRWEFANDKFRRGKESLLSEIQRRRRSCAQSASAALLPPLPPPPQPTTTTASTDSPESPSSPSASPQSPAVSKLTDLTSENAKLKQEKQTLTMEIAQTKIMCENMLAALSRYVNTKGMNMQLLMEEGSLESLENMLNSQSIPEEAVEDTKEESVKLFGALLKVSLQKDNKIKPGWSENEGNVYSISERPMKIAPWIPGSPSFQLGSSKEIIKQLCRREPRIYTQPLHMFSAQILSGRWHLLLTKQ</sequence>
<comment type="subunit">
    <text evidence="2">Homotrimer.</text>
</comment>
<proteinExistence type="inferred from homology"/>
<evidence type="ECO:0000256" key="6">
    <source>
        <dbReference type="ARBA" id="ARBA00023125"/>
    </source>
</evidence>
<dbReference type="GO" id="GO:0006357">
    <property type="term" value="P:regulation of transcription by RNA polymerase II"/>
    <property type="evidence" value="ECO:0007669"/>
    <property type="project" value="TreeGrafter"/>
</dbReference>
<evidence type="ECO:0000256" key="9">
    <source>
        <dbReference type="RuleBase" id="RU004020"/>
    </source>
</evidence>
<evidence type="ECO:0000313" key="13">
    <source>
        <dbReference type="EMBL" id="KAJ1700668.1"/>
    </source>
</evidence>
<reference evidence="13" key="1">
    <citation type="journal article" date="2022" name="Cell">
        <title>Repeat-based holocentromeres influence genome architecture and karyotype evolution.</title>
        <authorList>
            <person name="Hofstatter P.G."/>
            <person name="Thangavel G."/>
            <person name="Lux T."/>
            <person name="Neumann P."/>
            <person name="Vondrak T."/>
            <person name="Novak P."/>
            <person name="Zhang M."/>
            <person name="Costa L."/>
            <person name="Castellani M."/>
            <person name="Scott A."/>
            <person name="Toegelov H."/>
            <person name="Fuchs J."/>
            <person name="Mata-Sucre Y."/>
            <person name="Dias Y."/>
            <person name="Vanzela A.L.L."/>
            <person name="Huettel B."/>
            <person name="Almeida C.C.S."/>
            <person name="Simkova H."/>
            <person name="Souza G."/>
            <person name="Pedrosa-Harand A."/>
            <person name="Macas J."/>
            <person name="Mayer K.F.X."/>
            <person name="Houben A."/>
            <person name="Marques A."/>
        </authorList>
    </citation>
    <scope>NUCLEOTIDE SEQUENCE</scope>
    <source>
        <strain evidence="13">RhyBre1mFocal</strain>
    </source>
</reference>
<evidence type="ECO:0000256" key="5">
    <source>
        <dbReference type="ARBA" id="ARBA00023016"/>
    </source>
</evidence>
<dbReference type="GO" id="GO:0005634">
    <property type="term" value="C:nucleus"/>
    <property type="evidence" value="ECO:0007669"/>
    <property type="project" value="UniProtKB-SubCell"/>
</dbReference>
<evidence type="ECO:0000313" key="14">
    <source>
        <dbReference type="Proteomes" id="UP001151287"/>
    </source>
</evidence>
<dbReference type="PANTHER" id="PTHR10015">
    <property type="entry name" value="HEAT SHOCK TRANSCRIPTION FACTOR"/>
    <property type="match status" value="1"/>
</dbReference>
<keyword evidence="10" id="KW-0175">Coiled coil</keyword>
<protein>
    <recommendedName>
        <fullName evidence="12">HSF-type DNA-binding domain-containing protein</fullName>
    </recommendedName>
</protein>
<keyword evidence="14" id="KW-1185">Reference proteome</keyword>
<accession>A0A9Q0CVD3</accession>
<dbReference type="Proteomes" id="UP001151287">
    <property type="component" value="Unassembled WGS sequence"/>
</dbReference>
<evidence type="ECO:0000256" key="8">
    <source>
        <dbReference type="ARBA" id="ARBA00023242"/>
    </source>
</evidence>
<evidence type="ECO:0000256" key="11">
    <source>
        <dbReference type="SAM" id="MobiDB-lite"/>
    </source>
</evidence>
<dbReference type="GO" id="GO:0003700">
    <property type="term" value="F:DNA-binding transcription factor activity"/>
    <property type="evidence" value="ECO:0007669"/>
    <property type="project" value="InterPro"/>
</dbReference>
<gene>
    <name evidence="13" type="ORF">LUZ63_000447</name>
</gene>
<dbReference type="InterPro" id="IPR036390">
    <property type="entry name" value="WH_DNA-bd_sf"/>
</dbReference>
<dbReference type="InterPro" id="IPR036388">
    <property type="entry name" value="WH-like_DNA-bd_sf"/>
</dbReference>
<comment type="caution">
    <text evidence="13">The sequence shown here is derived from an EMBL/GenBank/DDBJ whole genome shotgun (WGS) entry which is preliminary data.</text>
</comment>
<evidence type="ECO:0000256" key="4">
    <source>
        <dbReference type="ARBA" id="ARBA00023015"/>
    </source>
</evidence>
<keyword evidence="4" id="KW-0805">Transcription regulation</keyword>
<keyword evidence="6" id="KW-0238">DNA-binding</keyword>
<name>A0A9Q0CVD3_9POAL</name>
<feature type="coiled-coil region" evidence="10">
    <location>
        <begin position="153"/>
        <end position="180"/>
    </location>
</feature>
<feature type="domain" description="HSF-type DNA-binding" evidence="12">
    <location>
        <begin position="10"/>
        <end position="103"/>
    </location>
</feature>
<keyword evidence="3" id="KW-0597">Phosphoprotein</keyword>
<keyword evidence="5" id="KW-0346">Stress response</keyword>
<comment type="similarity">
    <text evidence="9">Belongs to the HSF family.</text>
</comment>
<dbReference type="SUPFAM" id="SSF46785">
    <property type="entry name" value="Winged helix' DNA-binding domain"/>
    <property type="match status" value="1"/>
</dbReference>